<dbReference type="AlphaFoldDB" id="A0A318GV07"/>
<accession>A0A318GV07</accession>
<protein>
    <submittedName>
        <fullName evidence="1">Uncharacterized protein</fullName>
    </submittedName>
</protein>
<reference evidence="1 2" key="1">
    <citation type="submission" date="2018-05" db="EMBL/GenBank/DDBJ databases">
        <title>Genomic Encyclopedia of Type Strains, Phase IV (KMG-IV): sequencing the most valuable type-strain genomes for metagenomic binning, comparative biology and taxonomic classification.</title>
        <authorList>
            <person name="Goeker M."/>
        </authorList>
    </citation>
    <scope>NUCLEOTIDE SEQUENCE [LARGE SCALE GENOMIC DNA]</scope>
    <source>
        <strain evidence="1 2">DSM 566</strain>
    </source>
</reference>
<keyword evidence="2" id="KW-1185">Reference proteome</keyword>
<evidence type="ECO:0000313" key="2">
    <source>
        <dbReference type="Proteomes" id="UP000247811"/>
    </source>
</evidence>
<organism evidence="1 2">
    <name type="scientific">Sphaerotilus hippei</name>
    <dbReference type="NCBI Taxonomy" id="744406"/>
    <lineage>
        <taxon>Bacteria</taxon>
        <taxon>Pseudomonadati</taxon>
        <taxon>Pseudomonadota</taxon>
        <taxon>Betaproteobacteria</taxon>
        <taxon>Burkholderiales</taxon>
        <taxon>Sphaerotilaceae</taxon>
        <taxon>Sphaerotilus</taxon>
    </lineage>
</organism>
<proteinExistence type="predicted"/>
<evidence type="ECO:0000313" key="1">
    <source>
        <dbReference type="EMBL" id="PXW93238.1"/>
    </source>
</evidence>
<comment type="caution">
    <text evidence="1">The sequence shown here is derived from an EMBL/GenBank/DDBJ whole genome shotgun (WGS) entry which is preliminary data.</text>
</comment>
<name>A0A318GV07_9BURK</name>
<dbReference type="RefSeq" id="WP_146219426.1">
    <property type="nucleotide sequence ID" value="NZ_QJJS01000021.1"/>
</dbReference>
<gene>
    <name evidence="1" type="ORF">C7444_1212</name>
</gene>
<dbReference type="EMBL" id="QJJS01000021">
    <property type="protein sequence ID" value="PXW93238.1"/>
    <property type="molecule type" value="Genomic_DNA"/>
</dbReference>
<sequence length="470" mass="50117">MKLNKLHARLWRDFAHLEANEVPVRPGRSARPLAPDALRPWAAASSWSVVIETGADERRPLGWRTAQASLADLVSWCARPEVLRVLPAQPVQALVAAPCSLSWEALLSQGAGTRVACCWIGCGEGAAPRQRPGHRALAQVSWDQTAVAAPQPDGPVHGRVMRQPPADGADAPHDVDIVVRCLPFDAAVLDALDFALAEAASAGAVPLLLLDVDYQAVVADQDDLLGAKVRALSEAGQVVVWAAPRRGTRPDAVFRGVLGSAVTGGASAQVCGGLLPERELDTVLRYESGMALDVRITAPDGAVAVVPANTGSAVSTRAVEMAGCLVQVTQVAVSAQQAQREVWIRCMPAGRKQGRQRTQDEIWTLELRNPGRGPLNLEVRQASGYPMRWSVAGGVIREQGRSHRADEALVLADERAAAALQIHCLLAALKGRNVTRHDAFRLLQTRLTEAPTARPISAARSIDIPARSRG</sequence>
<dbReference type="Proteomes" id="UP000247811">
    <property type="component" value="Unassembled WGS sequence"/>
</dbReference>